<comment type="subcellular location">
    <subcellularLocation>
        <location evidence="4">Cytoplasm</location>
    </subcellularLocation>
</comment>
<comment type="cofactor">
    <cofactor evidence="1 4">
        <name>a divalent metal cation</name>
        <dbReference type="ChEBI" id="CHEBI:60240"/>
    </cofactor>
</comment>
<dbReference type="GO" id="GO:0009117">
    <property type="term" value="P:nucleotide metabolic process"/>
    <property type="evidence" value="ECO:0007669"/>
    <property type="project" value="UniProtKB-KW"/>
</dbReference>
<dbReference type="SUPFAM" id="SSF52972">
    <property type="entry name" value="ITPase-like"/>
    <property type="match status" value="1"/>
</dbReference>
<feature type="site" description="Important for substrate specificity" evidence="4">
    <location>
        <position position="75"/>
    </location>
</feature>
<keyword evidence="3 4" id="KW-0546">Nucleotide metabolism</keyword>
<keyword evidence="2 4" id="KW-0378">Hydrolase</keyword>
<evidence type="ECO:0000313" key="6">
    <source>
        <dbReference type="Proteomes" id="UP000808337"/>
    </source>
</evidence>
<dbReference type="CDD" id="cd00555">
    <property type="entry name" value="Maf"/>
    <property type="match status" value="1"/>
</dbReference>
<evidence type="ECO:0000256" key="1">
    <source>
        <dbReference type="ARBA" id="ARBA00001968"/>
    </source>
</evidence>
<evidence type="ECO:0000313" key="5">
    <source>
        <dbReference type="EMBL" id="MBK9981397.1"/>
    </source>
</evidence>
<dbReference type="Gene3D" id="3.90.950.10">
    <property type="match status" value="1"/>
</dbReference>
<reference evidence="5 6" key="1">
    <citation type="submission" date="2020-10" db="EMBL/GenBank/DDBJ databases">
        <title>Connecting structure to function with the recovery of over 1000 high-quality activated sludge metagenome-assembled genomes encoding full-length rRNA genes using long-read sequencing.</title>
        <authorList>
            <person name="Singleton C.M."/>
            <person name="Petriglieri F."/>
            <person name="Kristensen J.M."/>
            <person name="Kirkegaard R.H."/>
            <person name="Michaelsen T.Y."/>
            <person name="Andersen M.H."/>
            <person name="Karst S.M."/>
            <person name="Dueholm M.S."/>
            <person name="Nielsen P.H."/>
            <person name="Albertsen M."/>
        </authorList>
    </citation>
    <scope>NUCLEOTIDE SEQUENCE [LARGE SCALE GENOMIC DNA]</scope>
    <source>
        <strain evidence="5">Ribe_18-Q3-R11-54_MAXAC.273</strain>
    </source>
</reference>
<dbReference type="EC" id="3.6.1.9" evidence="4"/>
<protein>
    <recommendedName>
        <fullName evidence="4">dTTP/UTP pyrophosphatase</fullName>
        <shortName evidence="4">dTTPase/UTPase</shortName>
        <ecNumber evidence="4">3.6.1.9</ecNumber>
    </recommendedName>
    <alternativeName>
        <fullName evidence="4">Nucleoside triphosphate pyrophosphatase</fullName>
    </alternativeName>
    <alternativeName>
        <fullName evidence="4">Nucleotide pyrophosphatase</fullName>
        <shortName evidence="4">Nucleotide PPase</shortName>
    </alternativeName>
</protein>
<gene>
    <name evidence="5" type="primary">maf</name>
    <name evidence="5" type="ORF">IPP15_03055</name>
</gene>
<comment type="similarity">
    <text evidence="4">Belongs to the Maf family. YhdE subfamily.</text>
</comment>
<dbReference type="NCBIfam" id="TIGR00172">
    <property type="entry name" value="maf"/>
    <property type="match status" value="1"/>
</dbReference>
<evidence type="ECO:0000256" key="4">
    <source>
        <dbReference type="HAMAP-Rule" id="MF_00528"/>
    </source>
</evidence>
<dbReference type="PANTHER" id="PTHR43213">
    <property type="entry name" value="BIFUNCTIONAL DTTP/UTP PYROPHOSPHATASE/METHYLTRANSFERASE PROTEIN-RELATED"/>
    <property type="match status" value="1"/>
</dbReference>
<dbReference type="Proteomes" id="UP000808337">
    <property type="component" value="Unassembled WGS sequence"/>
</dbReference>
<dbReference type="PANTHER" id="PTHR43213:SF5">
    <property type="entry name" value="BIFUNCTIONAL DTTP_UTP PYROPHOSPHATASE_METHYLTRANSFERASE PROTEIN-RELATED"/>
    <property type="match status" value="1"/>
</dbReference>
<accession>A0A9D7ST70</accession>
<dbReference type="PIRSF" id="PIRSF006305">
    <property type="entry name" value="Maf"/>
    <property type="match status" value="1"/>
</dbReference>
<comment type="caution">
    <text evidence="4">Lacks conserved residue(s) required for the propagation of feature annotation.</text>
</comment>
<dbReference type="EMBL" id="JADKGY010000001">
    <property type="protein sequence ID" value="MBK9981397.1"/>
    <property type="molecule type" value="Genomic_DNA"/>
</dbReference>
<dbReference type="AlphaFoldDB" id="A0A9D7ST70"/>
<evidence type="ECO:0000256" key="3">
    <source>
        <dbReference type="ARBA" id="ARBA00023080"/>
    </source>
</evidence>
<comment type="catalytic activity">
    <reaction evidence="4">
        <text>dTTP + H2O = dTMP + diphosphate + H(+)</text>
        <dbReference type="Rhea" id="RHEA:28534"/>
        <dbReference type="ChEBI" id="CHEBI:15377"/>
        <dbReference type="ChEBI" id="CHEBI:15378"/>
        <dbReference type="ChEBI" id="CHEBI:33019"/>
        <dbReference type="ChEBI" id="CHEBI:37568"/>
        <dbReference type="ChEBI" id="CHEBI:63528"/>
        <dbReference type="EC" id="3.6.1.9"/>
    </reaction>
</comment>
<evidence type="ECO:0000256" key="2">
    <source>
        <dbReference type="ARBA" id="ARBA00022801"/>
    </source>
</evidence>
<name>A0A9D7ST70_9BACT</name>
<keyword evidence="4" id="KW-0963">Cytoplasm</keyword>
<dbReference type="HAMAP" id="MF_00528">
    <property type="entry name" value="Maf"/>
    <property type="match status" value="1"/>
</dbReference>
<dbReference type="InterPro" id="IPR003697">
    <property type="entry name" value="Maf-like"/>
</dbReference>
<feature type="site" description="Important for substrate specificity" evidence="4">
    <location>
        <position position="16"/>
    </location>
</feature>
<dbReference type="InterPro" id="IPR029001">
    <property type="entry name" value="ITPase-like_fam"/>
</dbReference>
<comment type="caution">
    <text evidence="5">The sequence shown here is derived from an EMBL/GenBank/DDBJ whole genome shotgun (WGS) entry which is preliminary data.</text>
</comment>
<comment type="function">
    <text evidence="4">Nucleoside triphosphate pyrophosphatase that hydrolyzes dTTP and UTP. May have a dual role in cell division arrest and in preventing the incorporation of modified nucleotides into cellular nucleic acids.</text>
</comment>
<organism evidence="5 6">
    <name type="scientific">Candidatus Opimibacter skivensis</name>
    <dbReference type="NCBI Taxonomy" id="2982028"/>
    <lineage>
        <taxon>Bacteria</taxon>
        <taxon>Pseudomonadati</taxon>
        <taxon>Bacteroidota</taxon>
        <taxon>Saprospiria</taxon>
        <taxon>Saprospirales</taxon>
        <taxon>Saprospiraceae</taxon>
        <taxon>Candidatus Opimibacter</taxon>
    </lineage>
</organism>
<dbReference type="GO" id="GO:0047429">
    <property type="term" value="F:nucleoside triphosphate diphosphatase activity"/>
    <property type="evidence" value="ECO:0007669"/>
    <property type="project" value="UniProtKB-EC"/>
</dbReference>
<feature type="site" description="Important for substrate specificity" evidence="4">
    <location>
        <position position="157"/>
    </location>
</feature>
<dbReference type="GO" id="GO:0005737">
    <property type="term" value="C:cytoplasm"/>
    <property type="evidence" value="ECO:0007669"/>
    <property type="project" value="UniProtKB-SubCell"/>
</dbReference>
<comment type="catalytic activity">
    <reaction evidence="4">
        <text>UTP + H2O = UMP + diphosphate + H(+)</text>
        <dbReference type="Rhea" id="RHEA:29395"/>
        <dbReference type="ChEBI" id="CHEBI:15377"/>
        <dbReference type="ChEBI" id="CHEBI:15378"/>
        <dbReference type="ChEBI" id="CHEBI:33019"/>
        <dbReference type="ChEBI" id="CHEBI:46398"/>
        <dbReference type="ChEBI" id="CHEBI:57865"/>
        <dbReference type="EC" id="3.6.1.9"/>
    </reaction>
</comment>
<dbReference type="Pfam" id="PF02545">
    <property type="entry name" value="Maf"/>
    <property type="match status" value="1"/>
</dbReference>
<sequence length="193" mass="21863">MLKTHPPLLLASKSPRRQDLLRAAGIDFKLIDVDVEESYPDDMLAELVPEFLARKKAEAAMPLIESGHLILAADSVVIKDGEIYGKPENRDHAIEMTKILSGHHHTVITGVFICNHHKGIGFSEYTEVWIEHMTSDEIEYYIDHFLPLDKAGAYGIQDWIGWVKVSRIEGSYANVMGLPVHKVYEVLNDWNED</sequence>
<proteinExistence type="inferred from homology"/>
<feature type="active site" description="Proton acceptor" evidence="4">
    <location>
        <position position="74"/>
    </location>
</feature>